<dbReference type="Proteomes" id="UP001501391">
    <property type="component" value="Unassembled WGS sequence"/>
</dbReference>
<keyword evidence="3 4" id="KW-0067">ATP-binding</keyword>
<dbReference type="EMBL" id="BAAAOQ010000013">
    <property type="protein sequence ID" value="GAA2198559.1"/>
    <property type="molecule type" value="Genomic_DNA"/>
</dbReference>
<dbReference type="PANTHER" id="PTHR43585:SF2">
    <property type="entry name" value="ATP-GRASP ENZYME FSQD"/>
    <property type="match status" value="1"/>
</dbReference>
<organism evidence="6 7">
    <name type="scientific">Streptomyces bangladeshensis</name>
    <dbReference type="NCBI Taxonomy" id="295352"/>
    <lineage>
        <taxon>Bacteria</taxon>
        <taxon>Bacillati</taxon>
        <taxon>Actinomycetota</taxon>
        <taxon>Actinomycetes</taxon>
        <taxon>Kitasatosporales</taxon>
        <taxon>Streptomycetaceae</taxon>
        <taxon>Streptomyces</taxon>
    </lineage>
</organism>
<evidence type="ECO:0000256" key="4">
    <source>
        <dbReference type="PROSITE-ProRule" id="PRU00409"/>
    </source>
</evidence>
<reference evidence="6 7" key="1">
    <citation type="journal article" date="2019" name="Int. J. Syst. Evol. Microbiol.">
        <title>The Global Catalogue of Microorganisms (GCM) 10K type strain sequencing project: providing services to taxonomists for standard genome sequencing and annotation.</title>
        <authorList>
            <consortium name="The Broad Institute Genomics Platform"/>
            <consortium name="The Broad Institute Genome Sequencing Center for Infectious Disease"/>
            <person name="Wu L."/>
            <person name="Ma J."/>
        </authorList>
    </citation>
    <scope>NUCLEOTIDE SEQUENCE [LARGE SCALE GENOMIC DNA]</scope>
    <source>
        <strain evidence="6 7">JCM 14924</strain>
    </source>
</reference>
<dbReference type="Gene3D" id="3.30.470.20">
    <property type="entry name" value="ATP-grasp fold, B domain"/>
    <property type="match status" value="1"/>
</dbReference>
<dbReference type="SUPFAM" id="SSF56059">
    <property type="entry name" value="Glutathione synthetase ATP-binding domain-like"/>
    <property type="match status" value="1"/>
</dbReference>
<feature type="domain" description="ATP-grasp" evidence="5">
    <location>
        <begin position="123"/>
        <end position="318"/>
    </location>
</feature>
<dbReference type="InterPro" id="IPR011761">
    <property type="entry name" value="ATP-grasp"/>
</dbReference>
<dbReference type="PROSITE" id="PS50975">
    <property type="entry name" value="ATP_GRASP"/>
    <property type="match status" value="1"/>
</dbReference>
<keyword evidence="2 4" id="KW-0547">Nucleotide-binding</keyword>
<dbReference type="InterPro" id="IPR040570">
    <property type="entry name" value="LAL_C2"/>
</dbReference>
<proteinExistence type="predicted"/>
<evidence type="ECO:0000313" key="7">
    <source>
        <dbReference type="Proteomes" id="UP001501391"/>
    </source>
</evidence>
<dbReference type="SMART" id="SM01209">
    <property type="entry name" value="GARS_A"/>
    <property type="match status" value="1"/>
</dbReference>
<dbReference type="Pfam" id="PF18603">
    <property type="entry name" value="LAL_C2"/>
    <property type="match status" value="1"/>
</dbReference>
<dbReference type="Pfam" id="PF13535">
    <property type="entry name" value="ATP-grasp_4"/>
    <property type="match status" value="1"/>
</dbReference>
<dbReference type="RefSeq" id="WP_094372788.1">
    <property type="nucleotide sequence ID" value="NZ_BAAAOQ010000013.1"/>
</dbReference>
<dbReference type="InterPro" id="IPR052032">
    <property type="entry name" value="ATP-dep_AA_Ligase"/>
</dbReference>
<protein>
    <recommendedName>
        <fullName evidence="5">ATP-grasp domain-containing protein</fullName>
    </recommendedName>
</protein>
<evidence type="ECO:0000256" key="2">
    <source>
        <dbReference type="ARBA" id="ARBA00022741"/>
    </source>
</evidence>
<sequence length="413" mass="42918">MIFFVEAPLTGSGLSTLAWAVAQGIDAALVTTDPAKYRGAAGADVLPGLAARGRLHVVPATEGEAVPAELLAAARERPAPGRPGVICATDRHLLFAAALAEAIGAPFAPVEAVRTFRDKRRARELYDTLGIASPRWAEVRTADELRAFAEEAGRPVVLKNCRGTGSLDVLLCRTPRDAVAAHATLTSGDLYLGGELMAEEFVSGPLYSLETLVADGRCRHLGVTDRQLGPRPAFCEVSYTFPVRVPARAEAAMRAAVETLVAATGIAQGMLHTEFILAGGDEAVVVEVNARMGGGLLALMMNDCLTVPVPELLCSAALGRPVADPVPNGRHSSTVTVYAPTAGRLRRVHGLAEAAGAPHVVQVVRSAAPGDEVRAAGDYRGAVGQIRTRAGSANLALNAALAASRDLVVEVTG</sequence>
<accession>A0ABN3BQ72</accession>
<keyword evidence="7" id="KW-1185">Reference proteome</keyword>
<evidence type="ECO:0000256" key="3">
    <source>
        <dbReference type="ARBA" id="ARBA00022840"/>
    </source>
</evidence>
<keyword evidence="1" id="KW-0436">Ligase</keyword>
<dbReference type="PANTHER" id="PTHR43585">
    <property type="entry name" value="FUMIPYRROLE BIOSYNTHESIS PROTEIN C"/>
    <property type="match status" value="1"/>
</dbReference>
<evidence type="ECO:0000256" key="1">
    <source>
        <dbReference type="ARBA" id="ARBA00022598"/>
    </source>
</evidence>
<comment type="caution">
    <text evidence="6">The sequence shown here is derived from an EMBL/GenBank/DDBJ whole genome shotgun (WGS) entry which is preliminary data.</text>
</comment>
<gene>
    <name evidence="6" type="ORF">GCM10009787_41780</name>
</gene>
<evidence type="ECO:0000313" key="6">
    <source>
        <dbReference type="EMBL" id="GAA2198559.1"/>
    </source>
</evidence>
<evidence type="ECO:0000259" key="5">
    <source>
        <dbReference type="PROSITE" id="PS50975"/>
    </source>
</evidence>
<name>A0ABN3BQ72_9ACTN</name>